<evidence type="ECO:0000313" key="2">
    <source>
        <dbReference type="EMBL" id="QHT33704.1"/>
    </source>
</evidence>
<name>A0A6C0EWX4_9ZZZZ</name>
<dbReference type="EMBL" id="MN738973">
    <property type="protein sequence ID" value="QHT33704.1"/>
    <property type="molecule type" value="Genomic_DNA"/>
</dbReference>
<dbReference type="Pfam" id="PF05050">
    <property type="entry name" value="Methyltransf_21"/>
    <property type="match status" value="1"/>
</dbReference>
<dbReference type="SUPFAM" id="SSF53335">
    <property type="entry name" value="S-adenosyl-L-methionine-dependent methyltransferases"/>
    <property type="match status" value="1"/>
</dbReference>
<feature type="domain" description="Methyltransferase FkbM" evidence="1">
    <location>
        <begin position="25"/>
        <end position="190"/>
    </location>
</feature>
<dbReference type="PANTHER" id="PTHR36973:SF4">
    <property type="entry name" value="NODULATION PROTEIN"/>
    <property type="match status" value="1"/>
</dbReference>
<sequence length="210" mass="24249">MILNIDDVYKALLYNNITITGAFHIGAHECEELLFYNSFNINNENIVWIDAIEYKVNEATQSGIQNVYHALITDKDDEDVLFNVSNNIQSSSILEFGTHSQEHPHVVYVDKILKKSITVDTFFERNNLDASIYNFWNFDIQGAELLALKGATKSIKYAKAIYLEVNEKELYKDCALIDEIDTFLLQYNFKRVLTKFTQHGWGDALYLIQT</sequence>
<protein>
    <recommendedName>
        <fullName evidence="1">Methyltransferase FkbM domain-containing protein</fullName>
    </recommendedName>
</protein>
<organism evidence="2">
    <name type="scientific">viral metagenome</name>
    <dbReference type="NCBI Taxonomy" id="1070528"/>
    <lineage>
        <taxon>unclassified sequences</taxon>
        <taxon>metagenomes</taxon>
        <taxon>organismal metagenomes</taxon>
    </lineage>
</organism>
<proteinExistence type="predicted"/>
<dbReference type="InterPro" id="IPR006342">
    <property type="entry name" value="FkbM_mtfrase"/>
</dbReference>
<evidence type="ECO:0000259" key="1">
    <source>
        <dbReference type="Pfam" id="PF05050"/>
    </source>
</evidence>
<dbReference type="PANTHER" id="PTHR36973">
    <property type="entry name" value="SLL1456 PROTEIN-RELATED"/>
    <property type="match status" value="1"/>
</dbReference>
<reference evidence="2" key="1">
    <citation type="journal article" date="2020" name="Nature">
        <title>Giant virus diversity and host interactions through global metagenomics.</title>
        <authorList>
            <person name="Schulz F."/>
            <person name="Roux S."/>
            <person name="Paez-Espino D."/>
            <person name="Jungbluth S."/>
            <person name="Walsh D.A."/>
            <person name="Denef V.J."/>
            <person name="McMahon K.D."/>
            <person name="Konstantinidis K.T."/>
            <person name="Eloe-Fadrosh E.A."/>
            <person name="Kyrpides N.C."/>
            <person name="Woyke T."/>
        </authorList>
    </citation>
    <scope>NUCLEOTIDE SEQUENCE</scope>
    <source>
        <strain evidence="2">GVMAG-M-3300009161-36</strain>
    </source>
</reference>
<accession>A0A6C0EWX4</accession>
<dbReference type="InterPro" id="IPR029063">
    <property type="entry name" value="SAM-dependent_MTases_sf"/>
</dbReference>
<dbReference type="GO" id="GO:0008171">
    <property type="term" value="F:O-methyltransferase activity"/>
    <property type="evidence" value="ECO:0007669"/>
    <property type="project" value="TreeGrafter"/>
</dbReference>
<dbReference type="InterPro" id="IPR053188">
    <property type="entry name" value="FkbM_Methyltransferase"/>
</dbReference>
<dbReference type="AlphaFoldDB" id="A0A6C0EWX4"/>
<dbReference type="Gene3D" id="3.40.50.150">
    <property type="entry name" value="Vaccinia Virus protein VP39"/>
    <property type="match status" value="1"/>
</dbReference>